<dbReference type="SMART" id="SM00192">
    <property type="entry name" value="LDLa"/>
    <property type="match status" value="31"/>
</dbReference>
<feature type="disulfide bond" evidence="14">
    <location>
        <begin position="2944"/>
        <end position="2956"/>
    </location>
</feature>
<feature type="compositionally biased region" description="Basic and acidic residues" evidence="16">
    <location>
        <begin position="4731"/>
        <end position="4743"/>
    </location>
</feature>
<feature type="disulfide bond" evidence="13">
    <location>
        <begin position="4280"/>
        <end position="4297"/>
    </location>
</feature>
<dbReference type="InterPro" id="IPR000152">
    <property type="entry name" value="EGF-type_Asp/Asn_hydroxyl_site"/>
</dbReference>
<feature type="disulfide bond" evidence="14">
    <location>
        <begin position="957"/>
        <end position="975"/>
    </location>
</feature>
<name>A0A9W2Z5D0_BIOGL</name>
<feature type="disulfide bond" evidence="14">
    <location>
        <begin position="3506"/>
        <end position="3521"/>
    </location>
</feature>
<feature type="disulfide bond" evidence="14">
    <location>
        <begin position="3708"/>
        <end position="3723"/>
    </location>
</feature>
<dbReference type="Pfam" id="PF00058">
    <property type="entry name" value="Ldl_recept_b"/>
    <property type="match status" value="9"/>
</dbReference>
<dbReference type="Gene3D" id="2.10.25.10">
    <property type="entry name" value="Laminin"/>
    <property type="match status" value="11"/>
</dbReference>
<feature type="repeat" description="LDL-receptor class B" evidence="15">
    <location>
        <begin position="403"/>
        <end position="448"/>
    </location>
</feature>
<evidence type="ECO:0000256" key="4">
    <source>
        <dbReference type="ARBA" id="ARBA00022692"/>
    </source>
</evidence>
<feature type="disulfide bond" evidence="14">
    <location>
        <begin position="2951"/>
        <end position="2969"/>
    </location>
</feature>
<feature type="disulfide bond" evidence="14">
    <location>
        <begin position="2813"/>
        <end position="2825"/>
    </location>
</feature>
<accession>A0A9W2Z5D0</accession>
<dbReference type="InterPro" id="IPR009030">
    <property type="entry name" value="Growth_fac_rcpt_cys_sf"/>
</dbReference>
<feature type="disulfide bond" evidence="14">
    <location>
        <begin position="67"/>
        <end position="82"/>
    </location>
</feature>
<keyword evidence="6" id="KW-0677">Repeat</keyword>
<feature type="disulfide bond" evidence="14">
    <location>
        <begin position="3668"/>
        <end position="3683"/>
    </location>
</feature>
<evidence type="ECO:0000256" key="11">
    <source>
        <dbReference type="ARBA" id="ARBA00023170"/>
    </source>
</evidence>
<dbReference type="PROSITE" id="PS00022">
    <property type="entry name" value="EGF_1"/>
    <property type="match status" value="4"/>
</dbReference>
<evidence type="ECO:0000256" key="12">
    <source>
        <dbReference type="ARBA" id="ARBA00023180"/>
    </source>
</evidence>
<dbReference type="InterPro" id="IPR036055">
    <property type="entry name" value="LDL_receptor-like_sf"/>
</dbReference>
<evidence type="ECO:0000259" key="19">
    <source>
        <dbReference type="PROSITE" id="PS50026"/>
    </source>
</evidence>
<evidence type="ECO:0000256" key="18">
    <source>
        <dbReference type="SAM" id="SignalP"/>
    </source>
</evidence>
<keyword evidence="9 17" id="KW-0472">Membrane</keyword>
<protein>
    <submittedName>
        <fullName evidence="21">Low-density lipoprotein receptor-related protein 1-like isoform X1</fullName>
    </submittedName>
</protein>
<evidence type="ECO:0000256" key="7">
    <source>
        <dbReference type="ARBA" id="ARBA00022837"/>
    </source>
</evidence>
<dbReference type="FunFam" id="4.10.400.10:FF:000011">
    <property type="entry name" value="Low-density lipoprotein receptor-related protein 1"/>
    <property type="match status" value="1"/>
</dbReference>
<feature type="domain" description="EGF-like" evidence="19">
    <location>
        <begin position="3036"/>
        <end position="3074"/>
    </location>
</feature>
<dbReference type="FunFam" id="2.120.10.30:FF:000132">
    <property type="entry name" value="Uncharacterized protein"/>
    <property type="match status" value="1"/>
</dbReference>
<dbReference type="PANTHER" id="PTHR22722:SF5">
    <property type="entry name" value="LOW-DENSITY LIPOPROTEIN RECEPTOR-RELATED PROTEIN 1B"/>
    <property type="match status" value="1"/>
</dbReference>
<evidence type="ECO:0000256" key="14">
    <source>
        <dbReference type="PROSITE-ProRule" id="PRU00124"/>
    </source>
</evidence>
<dbReference type="InterPro" id="IPR018097">
    <property type="entry name" value="EGF_Ca-bd_CS"/>
</dbReference>
<feature type="disulfide bond" evidence="14">
    <location>
        <begin position="1127"/>
        <end position="1145"/>
    </location>
</feature>
<dbReference type="FunFam" id="4.10.400.10:FF:000034">
    <property type="entry name" value="Low-density lipoprotein receptor-related protein 2"/>
    <property type="match status" value="2"/>
</dbReference>
<feature type="repeat" description="LDL-receptor class B" evidence="15">
    <location>
        <begin position="2408"/>
        <end position="2456"/>
    </location>
</feature>
<dbReference type="CDD" id="cd00054">
    <property type="entry name" value="EGF_CA"/>
    <property type="match status" value="1"/>
</dbReference>
<keyword evidence="10 13" id="KW-1015">Disulfide bond</keyword>
<dbReference type="OrthoDB" id="72419at2759"/>
<dbReference type="Pfam" id="PF00057">
    <property type="entry name" value="Ldl_recept_a"/>
    <property type="match status" value="24"/>
</dbReference>
<feature type="disulfide bond" evidence="14">
    <location>
        <begin position="2766"/>
        <end position="2784"/>
    </location>
</feature>
<dbReference type="PROSITE" id="PS01187">
    <property type="entry name" value="EGF_CA"/>
    <property type="match status" value="2"/>
</dbReference>
<dbReference type="SUPFAM" id="SSF57424">
    <property type="entry name" value="LDL receptor-like module"/>
    <property type="match status" value="26"/>
</dbReference>
<feature type="disulfide bond" evidence="13">
    <location>
        <begin position="231"/>
        <end position="241"/>
    </location>
</feature>
<dbReference type="SUPFAM" id="SSF57184">
    <property type="entry name" value="Growth factor receptor domain"/>
    <property type="match status" value="3"/>
</dbReference>
<feature type="disulfide bond" evidence="14">
    <location>
        <begin position="3656"/>
        <end position="3674"/>
    </location>
</feature>
<dbReference type="CDD" id="cd00112">
    <property type="entry name" value="LDLa"/>
    <property type="match status" value="25"/>
</dbReference>
<feature type="region of interest" description="Disordered" evidence="16">
    <location>
        <begin position="4723"/>
        <end position="4743"/>
    </location>
</feature>
<feature type="repeat" description="LDL-receptor class B" evidence="15">
    <location>
        <begin position="2046"/>
        <end position="2088"/>
    </location>
</feature>
<feature type="disulfide bond" evidence="14">
    <location>
        <begin position="2919"/>
        <end position="2934"/>
    </location>
</feature>
<dbReference type="Gene3D" id="4.10.1220.10">
    <property type="entry name" value="EGF-type module"/>
    <property type="match status" value="1"/>
</dbReference>
<dbReference type="InterPro" id="IPR051221">
    <property type="entry name" value="LDLR-related"/>
</dbReference>
<feature type="disulfide bond" evidence="14">
    <location>
        <begin position="2673"/>
        <end position="2685"/>
    </location>
</feature>
<feature type="disulfide bond" evidence="14">
    <location>
        <begin position="3526"/>
        <end position="3538"/>
    </location>
</feature>
<evidence type="ECO:0000256" key="1">
    <source>
        <dbReference type="ARBA" id="ARBA00004167"/>
    </source>
</evidence>
<dbReference type="InterPro" id="IPR001881">
    <property type="entry name" value="EGF-like_Ca-bd_dom"/>
</dbReference>
<feature type="repeat" description="LDL-receptor class B" evidence="15">
    <location>
        <begin position="3172"/>
        <end position="3214"/>
    </location>
</feature>
<feature type="disulfide bond" evidence="14">
    <location>
        <begin position="2778"/>
        <end position="2793"/>
    </location>
</feature>
<dbReference type="PROSITE" id="PS01186">
    <property type="entry name" value="EGF_2"/>
    <property type="match status" value="2"/>
</dbReference>
<keyword evidence="7" id="KW-0106">Calcium</keyword>
<dbReference type="InterPro" id="IPR000742">
    <property type="entry name" value="EGF"/>
</dbReference>
<dbReference type="SUPFAM" id="SSF63825">
    <property type="entry name" value="YWTD domain"/>
    <property type="match status" value="8"/>
</dbReference>
<feature type="repeat" description="LDL-receptor class B" evidence="15">
    <location>
        <begin position="2003"/>
        <end position="2045"/>
    </location>
</feature>
<dbReference type="PROSITE" id="PS00010">
    <property type="entry name" value="ASX_HYDROXYL"/>
    <property type="match status" value="2"/>
</dbReference>
<gene>
    <name evidence="21" type="primary">LOC106069995</name>
</gene>
<dbReference type="GeneID" id="106069995"/>
<dbReference type="Gene3D" id="4.10.400.10">
    <property type="entry name" value="Low-density Lipoprotein Receptor"/>
    <property type="match status" value="28"/>
</dbReference>
<keyword evidence="4 17" id="KW-0812">Transmembrane</keyword>
<feature type="disulfide bond" evidence="14">
    <location>
        <begin position="2736"/>
        <end position="2751"/>
    </location>
</feature>
<feature type="disulfide bond" evidence="13">
    <location>
        <begin position="4347"/>
        <end position="4357"/>
    </location>
</feature>
<feature type="repeat" description="LDL-receptor class B" evidence="15">
    <location>
        <begin position="1775"/>
        <end position="1820"/>
    </location>
</feature>
<feature type="repeat" description="LDL-receptor class B" evidence="15">
    <location>
        <begin position="1507"/>
        <end position="1551"/>
    </location>
</feature>
<feature type="repeat" description="LDL-receptor class B" evidence="15">
    <location>
        <begin position="4139"/>
        <end position="4181"/>
    </location>
</feature>
<feature type="repeat" description="LDL-receptor class B" evidence="15">
    <location>
        <begin position="3259"/>
        <end position="3301"/>
    </location>
</feature>
<feature type="repeat" description="LDL-receptor class B" evidence="15">
    <location>
        <begin position="4095"/>
        <end position="4138"/>
    </location>
</feature>
<dbReference type="Gene3D" id="2.40.128.620">
    <property type="match status" value="1"/>
</dbReference>
<feature type="disulfide bond" evidence="14">
    <location>
        <begin position="2656"/>
        <end position="2671"/>
    </location>
</feature>
<feature type="disulfide bond" evidence="14">
    <location>
        <begin position="3533"/>
        <end position="3551"/>
    </location>
</feature>
<feature type="disulfide bond" evidence="14">
    <location>
        <begin position="3617"/>
        <end position="3635"/>
    </location>
</feature>
<feature type="transmembrane region" description="Helical" evidence="17">
    <location>
        <begin position="4614"/>
        <end position="4638"/>
    </location>
</feature>
<feature type="disulfide bond" evidence="14">
    <location>
        <begin position="914"/>
        <end position="932"/>
    </location>
</feature>
<evidence type="ECO:0000256" key="10">
    <source>
        <dbReference type="ARBA" id="ARBA00023157"/>
    </source>
</evidence>
<dbReference type="RefSeq" id="XP_055870131.1">
    <property type="nucleotide sequence ID" value="XM_056014156.1"/>
</dbReference>
<feature type="repeat" description="LDL-receptor class B" evidence="15">
    <location>
        <begin position="2457"/>
        <end position="2499"/>
    </location>
</feature>
<keyword evidence="2 13" id="KW-0245">EGF-like domain</keyword>
<feature type="disulfide bond" evidence="14">
    <location>
        <begin position="1139"/>
        <end position="1154"/>
    </location>
</feature>
<feature type="repeat" description="LDL-receptor class B" evidence="15">
    <location>
        <begin position="772"/>
        <end position="815"/>
    </location>
</feature>
<keyword evidence="5 18" id="KW-0732">Signal</keyword>
<feature type="disulfide bond" evidence="14">
    <location>
        <begin position="2680"/>
        <end position="2698"/>
    </location>
</feature>
<evidence type="ECO:0000256" key="17">
    <source>
        <dbReference type="SAM" id="Phobius"/>
    </source>
</evidence>
<dbReference type="InterPro" id="IPR023415">
    <property type="entry name" value="LDLR_class-A_CS"/>
</dbReference>
<dbReference type="SMART" id="SM00135">
    <property type="entry name" value="LY"/>
    <property type="match status" value="36"/>
</dbReference>
<feature type="disulfide bond" evidence="13">
    <location>
        <begin position="4299"/>
        <end position="4308"/>
    </location>
</feature>
<evidence type="ECO:0000313" key="21">
    <source>
        <dbReference type="RefSeq" id="XP_055870131.1"/>
    </source>
</evidence>
<evidence type="ECO:0000313" key="20">
    <source>
        <dbReference type="Proteomes" id="UP001165740"/>
    </source>
</evidence>
<feature type="disulfide bond" evidence="13">
    <location>
        <begin position="3040"/>
        <end position="3050"/>
    </location>
</feature>
<dbReference type="FunFam" id="2.120.10.30:FF:000241">
    <property type="entry name" value="Low-density lipoprotein receptor-related protein 6"/>
    <property type="match status" value="6"/>
</dbReference>
<organism evidence="20 21">
    <name type="scientific">Biomphalaria glabrata</name>
    <name type="common">Bloodfluke planorb</name>
    <name type="synonym">Freshwater snail</name>
    <dbReference type="NCBI Taxonomy" id="6526"/>
    <lineage>
        <taxon>Eukaryota</taxon>
        <taxon>Metazoa</taxon>
        <taxon>Spiralia</taxon>
        <taxon>Lophotrochozoa</taxon>
        <taxon>Mollusca</taxon>
        <taxon>Gastropoda</taxon>
        <taxon>Heterobranchia</taxon>
        <taxon>Euthyneura</taxon>
        <taxon>Panpulmonata</taxon>
        <taxon>Hygrophila</taxon>
        <taxon>Lymnaeoidea</taxon>
        <taxon>Planorbidae</taxon>
        <taxon>Biomphalaria</taxon>
    </lineage>
</organism>
<keyword evidence="12" id="KW-0325">Glycoprotein</keyword>
<feature type="disulfide bond" evidence="14">
    <location>
        <begin position="1120"/>
        <end position="1132"/>
    </location>
</feature>
<feature type="signal peptide" evidence="18">
    <location>
        <begin position="1"/>
        <end position="25"/>
    </location>
</feature>
<keyword evidence="20" id="KW-1185">Reference proteome</keyword>
<feature type="disulfide bond" evidence="13">
    <location>
        <begin position="4385"/>
        <end position="4395"/>
    </location>
</feature>
<feature type="disulfide bond" evidence="14">
    <location>
        <begin position="3610"/>
        <end position="3622"/>
    </location>
</feature>
<dbReference type="GO" id="GO:0006897">
    <property type="term" value="P:endocytosis"/>
    <property type="evidence" value="ECO:0007669"/>
    <property type="project" value="UniProtKB-KW"/>
</dbReference>
<dbReference type="GO" id="GO:0005886">
    <property type="term" value="C:plasma membrane"/>
    <property type="evidence" value="ECO:0007669"/>
    <property type="project" value="TreeGrafter"/>
</dbReference>
<feature type="repeat" description="LDL-receptor class B" evidence="15">
    <location>
        <begin position="3215"/>
        <end position="3258"/>
    </location>
</feature>
<feature type="disulfide bond" evidence="14">
    <location>
        <begin position="2864"/>
        <end position="2882"/>
    </location>
</feature>
<evidence type="ECO:0000256" key="6">
    <source>
        <dbReference type="ARBA" id="ARBA00022737"/>
    </source>
</evidence>
<feature type="disulfide bond" evidence="13">
    <location>
        <begin position="4407"/>
        <end position="4416"/>
    </location>
</feature>
<keyword evidence="8 17" id="KW-1133">Transmembrane helix</keyword>
<evidence type="ECO:0000256" key="8">
    <source>
        <dbReference type="ARBA" id="ARBA00022989"/>
    </source>
</evidence>
<dbReference type="InterPro" id="IPR000033">
    <property type="entry name" value="LDLR_classB_rpt"/>
</dbReference>
<evidence type="ECO:0000256" key="9">
    <source>
        <dbReference type="ARBA" id="ARBA00023136"/>
    </source>
</evidence>
<feature type="repeat" description="LDL-receptor class B" evidence="15">
    <location>
        <begin position="4052"/>
        <end position="4094"/>
    </location>
</feature>
<dbReference type="SMART" id="SM00181">
    <property type="entry name" value="EGF"/>
    <property type="match status" value="27"/>
</dbReference>
<evidence type="ECO:0000256" key="2">
    <source>
        <dbReference type="ARBA" id="ARBA00022536"/>
    </source>
</evidence>
<feature type="disulfide bond" evidence="14">
    <location>
        <begin position="3649"/>
        <end position="3661"/>
    </location>
</feature>
<feature type="repeat" description="LDL-receptor class B" evidence="15">
    <location>
        <begin position="1413"/>
        <end position="1455"/>
    </location>
</feature>
<feature type="disulfide bond" evidence="14">
    <location>
        <begin position="1185"/>
        <end position="1200"/>
    </location>
</feature>
<evidence type="ECO:0000256" key="15">
    <source>
        <dbReference type="PROSITE-ProRule" id="PRU00461"/>
    </source>
</evidence>
<comment type="caution">
    <text evidence="13">Lacks conserved residue(s) required for the propagation of feature annotation.</text>
</comment>
<feature type="chain" id="PRO_5040819203" evidence="18">
    <location>
        <begin position="26"/>
        <end position="4743"/>
    </location>
</feature>
<feature type="disulfide bond" evidence="14">
    <location>
        <begin position="907"/>
        <end position="919"/>
    </location>
</feature>
<keyword evidence="3" id="KW-0254">Endocytosis</keyword>
<evidence type="ECO:0000256" key="13">
    <source>
        <dbReference type="PROSITE-ProRule" id="PRU00076"/>
    </source>
</evidence>
<feature type="disulfide bond" evidence="14">
    <location>
        <begin position="3629"/>
        <end position="3644"/>
    </location>
</feature>
<feature type="disulfide bond" evidence="14">
    <location>
        <begin position="2692"/>
        <end position="2707"/>
    </location>
</feature>
<keyword evidence="11" id="KW-0675">Receptor</keyword>
<feature type="disulfide bond" evidence="14">
    <location>
        <begin position="3734"/>
        <end position="3752"/>
    </location>
</feature>
<evidence type="ECO:0000256" key="3">
    <source>
        <dbReference type="ARBA" id="ARBA00022583"/>
    </source>
</evidence>
<feature type="domain" description="EGF-like" evidence="19">
    <location>
        <begin position="4343"/>
        <end position="4378"/>
    </location>
</feature>
<feature type="disulfide bond" evidence="14">
    <location>
        <begin position="1098"/>
        <end position="1113"/>
    </location>
</feature>
<feature type="disulfide bond" evidence="14">
    <location>
        <begin position="3727"/>
        <end position="3739"/>
    </location>
</feature>
<dbReference type="InterPro" id="IPR011042">
    <property type="entry name" value="6-blade_b-propeller_TolB-like"/>
</dbReference>
<proteinExistence type="predicted"/>
<comment type="subcellular location">
    <subcellularLocation>
        <location evidence="1">Membrane</location>
        <topology evidence="1">Single-pass membrane protein</topology>
    </subcellularLocation>
</comment>
<feature type="disulfide bond" evidence="13">
    <location>
        <begin position="4368"/>
        <end position="4377"/>
    </location>
</feature>
<dbReference type="SUPFAM" id="SSF57196">
    <property type="entry name" value="EGF/Laminin"/>
    <property type="match status" value="4"/>
</dbReference>
<feature type="domain" description="EGF-like" evidence="19">
    <location>
        <begin position="227"/>
        <end position="265"/>
    </location>
</feature>
<reference evidence="21" key="1">
    <citation type="submission" date="2025-08" db="UniProtKB">
        <authorList>
            <consortium name="RefSeq"/>
        </authorList>
    </citation>
    <scope>IDENTIFICATION</scope>
</reference>
<sequence>MLHGKVRIWAFVCLHIFLIVPNLLGEKDKQDPGVGCQEPDIYRCRSSLEDHIDNKSYPSCIKKKLLCDGGIDCFHGDDEENCTITPCARNEFECSSSSRPRCISISYRCDGEMDCEFGEDEASDECRTITKKGSWSRGHFPKKGSLVDTFTCPNMFRCPNTFTCINMTKLCDGNIDCPLDNADDGNHCFNRACKNKKCPSGRCKETSKGPKCYCESGKEFNGTHCIDLNECNYSGFCDQKCSNTIGDYSCSCVSGYTLVGKGTCVISANPPSPKFGLANYISAQILDLVSNERLTALNYQVYGTDVTILDVDIKNNSLCWLSRDFHLMCASASSDSQTWEVKIQYSLSTVKDMAKDWLSGNWYFTDDQKELIFMCIANGSYCQNVLTVGIKRPYSLAIDATRGFLFYSDWFSDDSANIGRLDLDGNNQRSLVSFKIVHPRALTLDVANSHLYWGDSFLSVIERIDYNGNKRMVIAKGVDVANVFGIALLENFLYVTNRFNNSILRIHRFNTSVPNKIVFKSPSKPGSIKLFHPIAQPSVNLDVCGAAKCEHLCIPVPDGNSVKAKCQCKLGYKRDNSGKCIKRTTEKFLMFANGQQGMIHLISTNSSEGGVDVYPPISNLVRPHAVDFDSFQSFVYFFDIAKPSLMRRKFNAETDPEPFLTSGVKCDGLAVDWIGRNIYCADSSRNEIVAISLRNSSHIFVVLNSTQFTHLNPKALAVDPRKGKIYWTNWLISSESGKSSINWLNMDGSAWGVIQDTGIQWPNGLVLDPATETLYWTDGYYDRIESTSTDGTRRKNILNFTSNMHPYGIALYNNKLYWTETTNGSIMEMDLATKQISFYRNSSAPLFDVKMYDFDAQPQDPNHGCFKESSCSDLCLVNTSGAAVCKCSAGRVYDGRQCAGNVAFRGCHNIQFQCNDGECIHSANTCDGKYDCGDKSDEDLNGVCAVKQCDSETMFRCNSSRCIYLQYKCDGEVDCEHGEDEDMDQCSVHTCGVGYSQCSKSRQCIPDSWFCDGEEDCSDGSDEDANHCCSKGSCDRKCAADEYKCLSGNKCIKYEFRCDNEYDCPDNSDEIDCGEWCDPVKEFKCANETKCRPKIYLCDGERNCADGTDEKNCTKQERICHKDEFACGSGPCIKMMYRCDNKTDCFDGSDEVNCLANMTVKSCSRPDKEFACHDGKQCIDKFFRCDDDFDCDDKSDELDCTKCQSPNFACKTHTSMCIPPEKLCDNRNDCPDSSDEGRLCEYDMCINHDCQGTCHKSPEGFVCSCPENQRLRPDNKTCAAIDSCEKWGVCSQLCQQTVKGHKCQCSPGYTLQLDQYSCKPNDPVPVYIIFANRHEIRRLNVRNNSMVHLVSNLQNAIALDFHYNQSLVFWTDVSNDKIYKGEINANSAVTKIEPIIEFGLATTEGLAVDWIANNIYWVESNLDQIEVAKLDGSQRATLIAGNMTSPRAIVLDPRVGKLFWTDWDGSHPRIESCSMAGEPETRMVVFDIRNYKGAGWPNGLALDYETKRLYWVDARSDSIHSVLYNGSDHRLVLKSHRALNHPFSLTVFEHYVYWTDWRFNTLVMANKFNGSDVTVLHRTYQQPFDLQVYHPKRQPQSQNPCLNNKCSHLCLIGDKIKPVCRCPHRFKMTSDNLRCEEDNTFLLFTKENEIRGVDLDNAHYNVIPSITVPFVENATTIDYDVADERLYWTDMKKNVITSAYLNGTGITTVIDSGLSNPSGFAIDWVSRNMYFSSYTDVAGYISVAKLDGAFRKEIYRSDAKSVSKPNSIAIHPSEGIMFWSDMGGNTIWKADMDGKKFHEFVTVSNKGAQKPASLTVDIDTNRLYWISRGEKAIFWCNISLSICKPTLDQNIPIEDPISMALYTPEKPGGQGRDKIFFYANNTYIIKNENGNQKTLREDAQNVYDLRVYDPKSRKEIKNNCAIANGGCEQLCLPKPSEGIVCECTVGYKTVNGSKCQGIETFILYTQASEIHGMTLDLNGSVPALASISKISRATSVDFHAGNGQIYWVDSELRVISRIKRDLSGREVIVSQGIAGAESLAVDWIAGNIYWTDQGHNTIEVTRLDGSKRYVVLHDDIEKPRSIVVHPIKGFLYFVNGVKDPRIVRARLDGSGRIDFVNSMNSTDRQIKGPTGLALDYETGDLYWCDKDRDVIEKVTESGVRSLVVTTNLTDCSSLAVHREKLYWADITDLQGSIKFINKTSNTGKDYNVLKSNITKLKDIKVFDIRVQSGSNPCGFRNGGCEELCLFRGGKNFTCACSHGKLMNNGKNCTEYDSFLLYSEINALKSLVLANSTDQNAPRQTIQNDTHMKNVIGLAFDYATQRIFFSDIQQGNIQSVFFNGTGFTLILEGIGSAEGLAFDPLQQHLYWTSYSGSNINRISFHGNKPKNEVFFQLEALDHPRDIVINSCIRRVFWTNWSDRRPSIQAAAYDSEGKTNSTQSIITDRIRTPNGLTIDHKALKLYWSDARLDKIERCDFDGSNRIVIVTSIPQHSFGLAVYGDFLYWTDWLLRAVIRANKYDGSRVTWLKQNIPRQPMGIIAVANDTDDCKLNPCYENSFGCSDICIVNERGDATCQCGERKKLLPDGKRCVSESVQNCANDDFVCEDGSSCIQYERTCNAISDCYDASDESQEFCSKRKCPAHFYQCQNSTRCVKTTKLCDGHSDCEDGSDELNCACNENEFRCSDGMCIQAKYRCDFDGDCPDLSDELGCNKTCSEMLGNSDLVPCNGTSMCILPGWICDGSNDCWDNSDEANCKPKISQAGCSSNFVCSDGHCILPQWKCDGEIDCGDGSDEKNCSCICDGEEGCPEGNDEQKCCKEYQFRCNDGRCIAKEWVCDGDDDCSEGEDEKVAGRTDCHHEECTKVQFQCLNHRCIDQKYYCDGDNDCGDNSDESPFCSKYHGHCTEEEFLCVRDLVCIEANKRCNGHADCTDRSDEEDCPMSNEDSGPCPLHHFQCNNRLCVNESLLCNGNDDCGDHSDEPSVCGIDECKSKRPVCSQNCIDKKIGYECRCYPGFQFQDLPENLTTQANNSQRMQNRKCVDIDECSTLHPCSHFCTNSVGSYKCSCAENYKLMSDGICAVADGIEVQLLVSNRFYLRLIGTSKNNVTTFTSELRNSVAVDYDWKEQMVYWSDITNDKSSISRMGYNFINKTRTGEEQPLHNNTVRNPDGLAVDWVGRNLYWCDKTTDTIEVSKLNGDYRKVLLRQKLQEPRAIEVFPQKGYLFFTDWGNSPHISRMNMDGTGLIQIVNESIAWPNALTIDYVTEKIYWGDGSLDYIAMADLDGSNFSYIIRDNKKIPHVFALGIFEGILYWTDWEKSSVMSAAKFSGSNITRKIDFVQRPMDIQVVHPLRQLPVVDKYNMSPCDYKQCTHLCLLRPAQSGTGVDAVCACPENHYLAENGKSCIANCTSSQILCTANSKCIPFWWRCDKSHDCPDGSDESDDCGEYYCSESGLFQCQNATSAKDCVLPNQICDGRAQCPDQSDEFNCANYTCMEQYSKCHKDNICIPNFKFCDGHPDCSDNEDEKSCAITECTANQFKCSNGRCVPYVWKCDNDDDCGDGSDEPMDCKTSHCPKDFFKCNSTGRCIPESWKCDGDNDCSEHDTSDEDAVECSAQTCEPTFYRCKNGHCIPGRWKCDFHDDCRDGSDEMDCVVQKCSDNQFQCTYGKCIPLSLKCNNVFDCLDKSDEVGCGDKCNNSTHFMCKTIQHCIPLKWKCDGETDCADGTDEIHCERNCTDKEFKCNNSQCKPKDWQCDGDDDCGDNSDEDVKLCSTFDCPPDKFRCGKLEGQPKCIWPSMLCNQHKDCPGGEDEDISLCSVVNECMQPNFICKSKTQCLLPYKQCDGVKDCMDGSDEDEKICAQMSVNKTGSCSINNGGCEHMCNEMLHGPKCECRKGYILGHDGASCLVNNPCNYYNTCSQLCDFNAGQYQCSCDVNFEAVHFLRRSCVAKDGSEAQLLIAEKGNIELRTKLHSNDDTMKQTPKIDETSNNIITSVDVDIENNYMFYINKTLNEYFLVRKRMNIAAIDLRRKRQAAEDTKILYFQDRQMFEMGGLALDWVAKYIYLTDISNRQIYVFNYNGTRSKILAKGNMRHPLAIAVDPKAGYVFWADAGSISKIERSNLDGSGRVTIVSSEVVWPSSITVDPIGQWLYWADIKKHTVEVSKYDGTGRQIVFSAGEDPPMALDVFEDYIYILTYKNNTVIKVNKFDRNPANIFFTTSTAWDILVLHQYKQPKFSSNCTGANKCEPSEICFNKPQDPKGFVCLCPDGAKKIGDKCDFQKNPGCVVNYCKNNGTCELTKIGNKPKCSCENGFHGDQCEHDACYGYCLQGNCSLSGSQPTCSCFNNFSGTRCDKFVCTNYCQNGGLCRPIEGKPVCFCPASYTGERCEKTSEDWCSLSCKNGATCSKEKSGYHICNCAPGFTGKRCEHCLDLSCNNKGVCYKDKDTGKSKCECLKGLESSTNCATAVNCTTVCQLGNNIFPEVCDCNCPPPYYLCKSCDRQCGENYKCNLDIDKRPTCVCDDIHEGVNCELCKCQPTGQCSRDQKKQPVCNCSMETFGKFCQYHCIGSCGPNGHCTQCELNTTTHKTLCTPGRCICNPGFDGPLCQANSTSAATQGASGPASSLTLVVVIVVTIIGLFIVASIIFLVYRHRKRRLSQYGHKRMNDSNLNVTNPVYMKNHVEEDDECEPLSGGGVIFTGHNGNNFDSNMYDVYSSDSTQKLLSSSAPEEEMTITYSSGVNDRGNHTEEPRATIA</sequence>
<dbReference type="PROSITE" id="PS50026">
    <property type="entry name" value="EGF_3"/>
    <property type="match status" value="5"/>
</dbReference>
<dbReference type="PROSITE" id="PS50068">
    <property type="entry name" value="LDLRA_2"/>
    <property type="match status" value="30"/>
</dbReference>
<dbReference type="GO" id="GO:0005509">
    <property type="term" value="F:calcium ion binding"/>
    <property type="evidence" value="ECO:0007669"/>
    <property type="project" value="InterPro"/>
</dbReference>
<dbReference type="GO" id="GO:0043235">
    <property type="term" value="C:receptor complex"/>
    <property type="evidence" value="ECO:0007669"/>
    <property type="project" value="TreeGrafter"/>
</dbReference>
<evidence type="ECO:0000256" key="16">
    <source>
        <dbReference type="SAM" id="MobiDB-lite"/>
    </source>
</evidence>
<dbReference type="PROSITE" id="PS01209">
    <property type="entry name" value="LDLRA_1"/>
    <property type="match status" value="11"/>
</dbReference>
<feature type="repeat" description="LDL-receptor class B" evidence="15">
    <location>
        <begin position="1684"/>
        <end position="1726"/>
    </location>
</feature>
<feature type="disulfide bond" evidence="14">
    <location>
        <begin position="1058"/>
        <end position="1073"/>
    </location>
</feature>
<feature type="domain" description="EGF-like" evidence="19">
    <location>
        <begin position="4381"/>
        <end position="4417"/>
    </location>
</feature>
<dbReference type="PRINTS" id="PR00261">
    <property type="entry name" value="LDLRECEPTOR"/>
</dbReference>
<dbReference type="OMA" id="MCDHDRD"/>
<feature type="disulfide bond" evidence="14">
    <location>
        <begin position="152"/>
        <end position="164"/>
    </location>
</feature>
<evidence type="ECO:0000256" key="5">
    <source>
        <dbReference type="ARBA" id="ARBA00022729"/>
    </source>
</evidence>
<dbReference type="Gene3D" id="2.120.10.30">
    <property type="entry name" value="TolB, C-terminal domain"/>
    <property type="match status" value="8"/>
</dbReference>
<feature type="disulfide bond" evidence="14">
    <location>
        <begin position="2857"/>
        <end position="2869"/>
    </location>
</feature>
<feature type="domain" description="EGF-like" evidence="19">
    <location>
        <begin position="4271"/>
        <end position="4309"/>
    </location>
</feature>
<feature type="disulfide bond" evidence="14">
    <location>
        <begin position="2820"/>
        <end position="2838"/>
    </location>
</feature>
<dbReference type="InterPro" id="IPR002172">
    <property type="entry name" value="LDrepeatLR_classA_rpt"/>
</dbReference>
<dbReference type="Proteomes" id="UP001165740">
    <property type="component" value="Chromosome 16"/>
</dbReference>
<dbReference type="PANTHER" id="PTHR22722">
    <property type="entry name" value="LOW-DENSITY LIPOPROTEIN RECEPTOR-RELATED PROTEIN 2-RELATED"/>
    <property type="match status" value="1"/>
</dbReference>
<dbReference type="SMART" id="SM00179">
    <property type="entry name" value="EGF_CA"/>
    <property type="match status" value="6"/>
</dbReference>
<dbReference type="PROSITE" id="PS51120">
    <property type="entry name" value="LDLRB"/>
    <property type="match status" value="16"/>
</dbReference>